<evidence type="ECO:0000256" key="1">
    <source>
        <dbReference type="ARBA" id="ARBA00004141"/>
    </source>
</evidence>
<keyword evidence="3 5" id="KW-1133">Transmembrane helix</keyword>
<evidence type="ECO:0000313" key="6">
    <source>
        <dbReference type="EnsemblPlants" id="Zm00001eb375880_P001"/>
    </source>
</evidence>
<feature type="transmembrane region" description="Helical" evidence="5">
    <location>
        <begin position="54"/>
        <end position="78"/>
    </location>
</feature>
<evidence type="ECO:0000313" key="7">
    <source>
        <dbReference type="Proteomes" id="UP000007305"/>
    </source>
</evidence>
<dbReference type="Proteomes" id="UP000007305">
    <property type="component" value="Chromosome 9"/>
</dbReference>
<dbReference type="GO" id="GO:0015112">
    <property type="term" value="F:nitrate transmembrane transporter activity"/>
    <property type="evidence" value="ECO:0007669"/>
    <property type="project" value="InterPro"/>
</dbReference>
<proteinExistence type="predicted"/>
<keyword evidence="4 5" id="KW-0472">Membrane</keyword>
<reference evidence="6" key="3">
    <citation type="submission" date="2021-05" db="UniProtKB">
        <authorList>
            <consortium name="EnsemblPlants"/>
        </authorList>
    </citation>
    <scope>IDENTIFICATION</scope>
    <source>
        <strain evidence="6">cv. B73</strain>
    </source>
</reference>
<organism evidence="6 7">
    <name type="scientific">Zea mays</name>
    <name type="common">Maize</name>
    <dbReference type="NCBI Taxonomy" id="4577"/>
    <lineage>
        <taxon>Eukaryota</taxon>
        <taxon>Viridiplantae</taxon>
        <taxon>Streptophyta</taxon>
        <taxon>Embryophyta</taxon>
        <taxon>Tracheophyta</taxon>
        <taxon>Spermatophyta</taxon>
        <taxon>Magnoliopsida</taxon>
        <taxon>Liliopsida</taxon>
        <taxon>Poales</taxon>
        <taxon>Poaceae</taxon>
        <taxon>PACMAD clade</taxon>
        <taxon>Panicoideae</taxon>
        <taxon>Andropogonodae</taxon>
        <taxon>Andropogoneae</taxon>
        <taxon>Tripsacinae</taxon>
        <taxon>Zea</taxon>
    </lineage>
</organism>
<dbReference type="Gene3D" id="1.20.1250.20">
    <property type="entry name" value="MFS general substrate transporter like domains"/>
    <property type="match status" value="1"/>
</dbReference>
<dbReference type="InterPro" id="IPR036259">
    <property type="entry name" value="MFS_trans_sf"/>
</dbReference>
<keyword evidence="7" id="KW-1185">Reference proteome</keyword>
<evidence type="ECO:0000256" key="3">
    <source>
        <dbReference type="ARBA" id="ARBA00022989"/>
    </source>
</evidence>
<reference evidence="6" key="2">
    <citation type="submission" date="2019-07" db="EMBL/GenBank/DDBJ databases">
        <authorList>
            <person name="Seetharam A."/>
            <person name="Woodhouse M."/>
            <person name="Cannon E."/>
        </authorList>
    </citation>
    <scope>NUCLEOTIDE SEQUENCE [LARGE SCALE GENOMIC DNA]</scope>
    <source>
        <strain evidence="6">cv. B73</strain>
    </source>
</reference>
<dbReference type="InParanoid" id="A0A804R0Q4"/>
<reference evidence="7" key="1">
    <citation type="journal article" date="2009" name="Science">
        <title>The B73 maize genome: complexity, diversity, and dynamics.</title>
        <authorList>
            <person name="Schnable P.S."/>
            <person name="Ware D."/>
            <person name="Fulton R.S."/>
            <person name="Stein J.C."/>
            <person name="Wei F."/>
            <person name="Pasternak S."/>
            <person name="Liang C."/>
            <person name="Zhang J."/>
            <person name="Fulton L."/>
            <person name="Graves T.A."/>
            <person name="Minx P."/>
            <person name="Reily A.D."/>
            <person name="Courtney L."/>
            <person name="Kruchowski S.S."/>
            <person name="Tomlinson C."/>
            <person name="Strong C."/>
            <person name="Delehaunty K."/>
            <person name="Fronick C."/>
            <person name="Courtney B."/>
            <person name="Rock S.M."/>
            <person name="Belter E."/>
            <person name="Du F."/>
            <person name="Kim K."/>
            <person name="Abbott R.M."/>
            <person name="Cotton M."/>
            <person name="Levy A."/>
            <person name="Marchetto P."/>
            <person name="Ochoa K."/>
            <person name="Jackson S.M."/>
            <person name="Gillam B."/>
            <person name="Chen W."/>
            <person name="Yan L."/>
            <person name="Higginbotham J."/>
            <person name="Cardenas M."/>
            <person name="Waligorski J."/>
            <person name="Applebaum E."/>
            <person name="Phelps L."/>
            <person name="Falcone J."/>
            <person name="Kanchi K."/>
            <person name="Thane T."/>
            <person name="Scimone A."/>
            <person name="Thane N."/>
            <person name="Henke J."/>
            <person name="Wang T."/>
            <person name="Ruppert J."/>
            <person name="Shah N."/>
            <person name="Rotter K."/>
            <person name="Hodges J."/>
            <person name="Ingenthron E."/>
            <person name="Cordes M."/>
            <person name="Kohlberg S."/>
            <person name="Sgro J."/>
            <person name="Delgado B."/>
            <person name="Mead K."/>
            <person name="Chinwalla A."/>
            <person name="Leonard S."/>
            <person name="Crouse K."/>
            <person name="Collura K."/>
            <person name="Kudrna D."/>
            <person name="Currie J."/>
            <person name="He R."/>
            <person name="Angelova A."/>
            <person name="Rajasekar S."/>
            <person name="Mueller T."/>
            <person name="Lomeli R."/>
            <person name="Scara G."/>
            <person name="Ko A."/>
            <person name="Delaney K."/>
            <person name="Wissotski M."/>
            <person name="Lopez G."/>
            <person name="Campos D."/>
            <person name="Braidotti M."/>
            <person name="Ashley E."/>
            <person name="Golser W."/>
            <person name="Kim H."/>
            <person name="Lee S."/>
            <person name="Lin J."/>
            <person name="Dujmic Z."/>
            <person name="Kim W."/>
            <person name="Talag J."/>
            <person name="Zuccolo A."/>
            <person name="Fan C."/>
            <person name="Sebastian A."/>
            <person name="Kramer M."/>
            <person name="Spiegel L."/>
            <person name="Nascimento L."/>
            <person name="Zutavern T."/>
            <person name="Miller B."/>
            <person name="Ambroise C."/>
            <person name="Muller S."/>
            <person name="Spooner W."/>
            <person name="Narechania A."/>
            <person name="Ren L."/>
            <person name="Wei S."/>
            <person name="Kumari S."/>
            <person name="Faga B."/>
            <person name="Levy M.J."/>
            <person name="McMahan L."/>
            <person name="Van Buren P."/>
            <person name="Vaughn M.W."/>
            <person name="Ying K."/>
            <person name="Yeh C.-T."/>
            <person name="Emrich S.J."/>
            <person name="Jia Y."/>
            <person name="Kalyanaraman A."/>
            <person name="Hsia A.-P."/>
            <person name="Barbazuk W.B."/>
            <person name="Baucom R.S."/>
            <person name="Brutnell T.P."/>
            <person name="Carpita N.C."/>
            <person name="Chaparro C."/>
            <person name="Chia J.-M."/>
            <person name="Deragon J.-M."/>
            <person name="Estill J.C."/>
            <person name="Fu Y."/>
            <person name="Jeddeloh J.A."/>
            <person name="Han Y."/>
            <person name="Lee H."/>
            <person name="Li P."/>
            <person name="Lisch D.R."/>
            <person name="Liu S."/>
            <person name="Liu Z."/>
            <person name="Nagel D.H."/>
            <person name="McCann M.C."/>
            <person name="SanMiguel P."/>
            <person name="Myers A.M."/>
            <person name="Nettleton D."/>
            <person name="Nguyen J."/>
            <person name="Penning B.W."/>
            <person name="Ponnala L."/>
            <person name="Schneider K.L."/>
            <person name="Schwartz D.C."/>
            <person name="Sharma A."/>
            <person name="Soderlund C."/>
            <person name="Springer N.M."/>
            <person name="Sun Q."/>
            <person name="Wang H."/>
            <person name="Waterman M."/>
            <person name="Westerman R."/>
            <person name="Wolfgruber T.K."/>
            <person name="Yang L."/>
            <person name="Yu Y."/>
            <person name="Zhang L."/>
            <person name="Zhou S."/>
            <person name="Zhu Q."/>
            <person name="Bennetzen J.L."/>
            <person name="Dawe R.K."/>
            <person name="Jiang J."/>
            <person name="Jiang N."/>
            <person name="Presting G.G."/>
            <person name="Wessler S.R."/>
            <person name="Aluru S."/>
            <person name="Martienssen R.A."/>
            <person name="Clifton S.W."/>
            <person name="McCombie W.R."/>
            <person name="Wing R.A."/>
            <person name="Wilson R.K."/>
        </authorList>
    </citation>
    <scope>NUCLEOTIDE SEQUENCE [LARGE SCALE GENOMIC DNA]</scope>
    <source>
        <strain evidence="7">cv. B73</strain>
    </source>
</reference>
<dbReference type="InterPro" id="IPR044772">
    <property type="entry name" value="NO3_transporter"/>
</dbReference>
<sequence length="137" mass="15027">MNAVARPMGGLASDAVARLFGMRGRLWLPWAVQTTSATLCVLVGRMGAAKASSLAATMAVMVLCAAFVLASSGFTFGIQHTMNFQNIREKNIRRSELVIELKKIFKEMSIRYQLLPQKVEITYVGSNPLPMGPSYTR</sequence>
<keyword evidence="2 5" id="KW-0812">Transmembrane</keyword>
<dbReference type="Gramene" id="Zm00001eb375880_T001">
    <property type="protein sequence ID" value="Zm00001eb375880_P001"/>
    <property type="gene ID" value="Zm00001eb375880"/>
</dbReference>
<feature type="transmembrane region" description="Helical" evidence="5">
    <location>
        <begin position="27"/>
        <end position="48"/>
    </location>
</feature>
<accession>A0A804R0Q4</accession>
<dbReference type="GO" id="GO:0016020">
    <property type="term" value="C:membrane"/>
    <property type="evidence" value="ECO:0007669"/>
    <property type="project" value="UniProtKB-SubCell"/>
</dbReference>
<dbReference type="EnsemblPlants" id="Zm00001eb375880_T001">
    <property type="protein sequence ID" value="Zm00001eb375880_P001"/>
    <property type="gene ID" value="Zm00001eb375880"/>
</dbReference>
<evidence type="ECO:0000256" key="2">
    <source>
        <dbReference type="ARBA" id="ARBA00022692"/>
    </source>
</evidence>
<evidence type="ECO:0000256" key="4">
    <source>
        <dbReference type="ARBA" id="ARBA00023136"/>
    </source>
</evidence>
<name>A0A804R0Q4_MAIZE</name>
<comment type="subcellular location">
    <subcellularLocation>
        <location evidence="1">Membrane</location>
        <topology evidence="1">Multi-pass membrane protein</topology>
    </subcellularLocation>
</comment>
<dbReference type="AlphaFoldDB" id="A0A804R0Q4"/>
<evidence type="ECO:0000256" key="5">
    <source>
        <dbReference type="SAM" id="Phobius"/>
    </source>
</evidence>
<dbReference type="PANTHER" id="PTHR23515">
    <property type="entry name" value="HIGH-AFFINITY NITRATE TRANSPORTER 2.3"/>
    <property type="match status" value="1"/>
</dbReference>
<protein>
    <submittedName>
        <fullName evidence="6">Uncharacterized protein</fullName>
    </submittedName>
</protein>